<name>A0ABR7IPM7_9CLOT</name>
<proteinExistence type="predicted"/>
<evidence type="ECO:0000256" key="1">
    <source>
        <dbReference type="SAM" id="MobiDB-lite"/>
    </source>
</evidence>
<reference evidence="2 3" key="1">
    <citation type="submission" date="2020-08" db="EMBL/GenBank/DDBJ databases">
        <title>Genome public.</title>
        <authorList>
            <person name="Liu C."/>
            <person name="Sun Q."/>
        </authorList>
    </citation>
    <scope>NUCLEOTIDE SEQUENCE [LARGE SCALE GENOMIC DNA]</scope>
    <source>
        <strain evidence="2 3">NSJ-27</strain>
    </source>
</reference>
<feature type="compositionally biased region" description="Acidic residues" evidence="1">
    <location>
        <begin position="134"/>
        <end position="205"/>
    </location>
</feature>
<organism evidence="2 3">
    <name type="scientific">Clostridium facile</name>
    <dbReference type="NCBI Taxonomy" id="2763035"/>
    <lineage>
        <taxon>Bacteria</taxon>
        <taxon>Bacillati</taxon>
        <taxon>Bacillota</taxon>
        <taxon>Clostridia</taxon>
        <taxon>Eubacteriales</taxon>
        <taxon>Clostridiaceae</taxon>
        <taxon>Clostridium</taxon>
    </lineage>
</organism>
<accession>A0ABR7IPM7</accession>
<feature type="region of interest" description="Disordered" evidence="1">
    <location>
        <begin position="103"/>
        <end position="211"/>
    </location>
</feature>
<keyword evidence="3" id="KW-1185">Reference proteome</keyword>
<evidence type="ECO:0000313" key="2">
    <source>
        <dbReference type="EMBL" id="MBC5787038.1"/>
    </source>
</evidence>
<gene>
    <name evidence="2" type="ORF">H8Z77_03240</name>
</gene>
<feature type="compositionally biased region" description="Basic and acidic residues" evidence="1">
    <location>
        <begin position="103"/>
        <end position="133"/>
    </location>
</feature>
<dbReference type="Proteomes" id="UP000649151">
    <property type="component" value="Unassembled WGS sequence"/>
</dbReference>
<comment type="caution">
    <text evidence="2">The sequence shown here is derived from an EMBL/GenBank/DDBJ whole genome shotgun (WGS) entry which is preliminary data.</text>
</comment>
<dbReference type="RefSeq" id="WP_069988733.1">
    <property type="nucleotide sequence ID" value="NZ_JACOQK010000001.1"/>
</dbReference>
<evidence type="ECO:0000313" key="3">
    <source>
        <dbReference type="Proteomes" id="UP000649151"/>
    </source>
</evidence>
<sequence length="211" mass="24783">METKGLTCKIPLELHNKISEEMKTKGMTMSKFVEMLILEHYERNEQTVGNTRTLAFQVSEDLFQKVKEYLTWHEQNCGRKITQKEFVIGLIEDELERVSEELEQMRTAREQEQIERDSEALERKEIEEDKEVPTEEETTGFDEESGGVETEGFDEEETEESEMGGESENEEFDQNEETSDFDVGEEEYEDYEETDSEEQEEDLEEGSYLSM</sequence>
<dbReference type="EMBL" id="JACOQK010000001">
    <property type="protein sequence ID" value="MBC5787038.1"/>
    <property type="molecule type" value="Genomic_DNA"/>
</dbReference>
<protein>
    <submittedName>
        <fullName evidence="2">Uncharacterized protein</fullName>
    </submittedName>
</protein>